<feature type="transmembrane region" description="Helical" evidence="7">
    <location>
        <begin position="12"/>
        <end position="32"/>
    </location>
</feature>
<organism evidence="9 10">
    <name type="scientific">Poseidonibacter parvus</name>
    <dbReference type="NCBI Taxonomy" id="1850254"/>
    <lineage>
        <taxon>Bacteria</taxon>
        <taxon>Pseudomonadati</taxon>
        <taxon>Campylobacterota</taxon>
        <taxon>Epsilonproteobacteria</taxon>
        <taxon>Campylobacterales</taxon>
        <taxon>Arcobacteraceae</taxon>
        <taxon>Poseidonibacter</taxon>
    </lineage>
</organism>
<proteinExistence type="predicted"/>
<keyword evidence="7" id="KW-0472">Membrane</keyword>
<dbReference type="InterPro" id="IPR050351">
    <property type="entry name" value="BphY/WalK/GraS-like"/>
</dbReference>
<dbReference type="SMART" id="SM00387">
    <property type="entry name" value="HATPase_c"/>
    <property type="match status" value="1"/>
</dbReference>
<dbReference type="Proteomes" id="UP000186074">
    <property type="component" value="Chromosome"/>
</dbReference>
<protein>
    <recommendedName>
        <fullName evidence="2">histidine kinase</fullName>
        <ecNumber evidence="2">2.7.13.3</ecNumber>
    </recommendedName>
</protein>
<dbReference type="EC" id="2.7.13.3" evidence="2"/>
<dbReference type="PANTHER" id="PTHR45453:SF1">
    <property type="entry name" value="PHOSPHATE REGULON SENSOR PROTEIN PHOR"/>
    <property type="match status" value="1"/>
</dbReference>
<evidence type="ECO:0000256" key="1">
    <source>
        <dbReference type="ARBA" id="ARBA00000085"/>
    </source>
</evidence>
<evidence type="ECO:0000256" key="7">
    <source>
        <dbReference type="SAM" id="Phobius"/>
    </source>
</evidence>
<evidence type="ECO:0000256" key="2">
    <source>
        <dbReference type="ARBA" id="ARBA00012438"/>
    </source>
</evidence>
<dbReference type="GO" id="GO:0000155">
    <property type="term" value="F:phosphorelay sensor kinase activity"/>
    <property type="evidence" value="ECO:0007669"/>
    <property type="project" value="InterPro"/>
</dbReference>
<dbReference type="EMBL" id="CP019070">
    <property type="protein sequence ID" value="APW66095.1"/>
    <property type="molecule type" value="Genomic_DNA"/>
</dbReference>
<keyword evidence="7" id="KW-0812">Transmembrane</keyword>
<evidence type="ECO:0000256" key="3">
    <source>
        <dbReference type="ARBA" id="ARBA00022553"/>
    </source>
</evidence>
<gene>
    <name evidence="9" type="ORF">LPB137_09600</name>
</gene>
<dbReference type="STRING" id="1850254.LPB137_09600"/>
<feature type="domain" description="Histidine kinase" evidence="8">
    <location>
        <begin position="186"/>
        <end position="387"/>
    </location>
</feature>
<dbReference type="PRINTS" id="PR00344">
    <property type="entry name" value="BCTRLSENSOR"/>
</dbReference>
<dbReference type="Gene3D" id="3.30.565.10">
    <property type="entry name" value="Histidine kinase-like ATPase, C-terminal domain"/>
    <property type="match status" value="1"/>
</dbReference>
<dbReference type="SMART" id="SM00388">
    <property type="entry name" value="HisKA"/>
    <property type="match status" value="1"/>
</dbReference>
<comment type="catalytic activity">
    <reaction evidence="1">
        <text>ATP + protein L-histidine = ADP + protein N-phospho-L-histidine.</text>
        <dbReference type="EC" id="2.7.13.3"/>
    </reaction>
</comment>
<keyword evidence="6" id="KW-0902">Two-component regulatory system</keyword>
<keyword evidence="10" id="KW-1185">Reference proteome</keyword>
<dbReference type="SUPFAM" id="SSF55874">
    <property type="entry name" value="ATPase domain of HSP90 chaperone/DNA topoisomerase II/histidine kinase"/>
    <property type="match status" value="1"/>
</dbReference>
<keyword evidence="7" id="KW-1133">Transmembrane helix</keyword>
<dbReference type="AlphaFoldDB" id="A0A1P8KNH9"/>
<dbReference type="RefSeq" id="WP_076087469.1">
    <property type="nucleotide sequence ID" value="NZ_CP019070.1"/>
</dbReference>
<dbReference type="GO" id="GO:0016036">
    <property type="term" value="P:cellular response to phosphate starvation"/>
    <property type="evidence" value="ECO:0007669"/>
    <property type="project" value="TreeGrafter"/>
</dbReference>
<dbReference type="PANTHER" id="PTHR45453">
    <property type="entry name" value="PHOSPHATE REGULON SENSOR PROTEIN PHOR"/>
    <property type="match status" value="1"/>
</dbReference>
<evidence type="ECO:0000259" key="8">
    <source>
        <dbReference type="PROSITE" id="PS50109"/>
    </source>
</evidence>
<evidence type="ECO:0000256" key="6">
    <source>
        <dbReference type="ARBA" id="ARBA00023012"/>
    </source>
</evidence>
<sequence length="400" mass="45760">MNKNEKKALVSFLSIYVGSTVLLLSVLLYIYYNDELKSVSDSCSMEMSSASMQIEADILNSYMKHKEYVPKKLENNDINYALYDKDQKVIFSYLKDPDAVDFSRNMYESSAFEFYITKLNEETIPIKYIAIETCIGIDNRNSLKIYVVVKLILSGIFIGLIGFLLAKILLKPVREKIEHMDKFIKDSAHELNTPVTVLMTSTSMLKKGKNSEKMMRYILSSSKQISQIYNDIHFSAFNEINEDVFEEFNLKVLVKDSVEYFNDISITKKIVINDDLDDCIILMDKTKTQKIVNNLISNAIKYSHNNSIVNVCIKNNTLSVEDFGIGISEVEQKEIFKRYKRGTNIEGGFGIGLDIVKRISDEYDLKLDLKSELKVGSTFYVDFSSIINGSKCDLESKNKI</sequence>
<keyword evidence="3" id="KW-0597">Phosphoprotein</keyword>
<dbReference type="InterPro" id="IPR003594">
    <property type="entry name" value="HATPase_dom"/>
</dbReference>
<dbReference type="InterPro" id="IPR003661">
    <property type="entry name" value="HisK_dim/P_dom"/>
</dbReference>
<keyword evidence="5 9" id="KW-0418">Kinase</keyword>
<dbReference type="Pfam" id="PF02518">
    <property type="entry name" value="HATPase_c"/>
    <property type="match status" value="1"/>
</dbReference>
<dbReference type="SUPFAM" id="SSF47384">
    <property type="entry name" value="Homodimeric domain of signal transducing histidine kinase"/>
    <property type="match status" value="1"/>
</dbReference>
<evidence type="ECO:0000313" key="9">
    <source>
        <dbReference type="EMBL" id="APW66095.1"/>
    </source>
</evidence>
<dbReference type="GO" id="GO:0004721">
    <property type="term" value="F:phosphoprotein phosphatase activity"/>
    <property type="evidence" value="ECO:0007669"/>
    <property type="project" value="TreeGrafter"/>
</dbReference>
<dbReference type="InterPro" id="IPR004358">
    <property type="entry name" value="Sig_transdc_His_kin-like_C"/>
</dbReference>
<name>A0A1P8KNH9_9BACT</name>
<dbReference type="CDD" id="cd00075">
    <property type="entry name" value="HATPase"/>
    <property type="match status" value="1"/>
</dbReference>
<dbReference type="OrthoDB" id="9761634at2"/>
<dbReference type="InterPro" id="IPR036890">
    <property type="entry name" value="HATPase_C_sf"/>
</dbReference>
<dbReference type="InterPro" id="IPR005467">
    <property type="entry name" value="His_kinase_dom"/>
</dbReference>
<dbReference type="Gene3D" id="1.10.287.130">
    <property type="match status" value="1"/>
</dbReference>
<dbReference type="CDD" id="cd00082">
    <property type="entry name" value="HisKA"/>
    <property type="match status" value="1"/>
</dbReference>
<dbReference type="GO" id="GO:0005886">
    <property type="term" value="C:plasma membrane"/>
    <property type="evidence" value="ECO:0007669"/>
    <property type="project" value="TreeGrafter"/>
</dbReference>
<accession>A0A1P8KNH9</accession>
<evidence type="ECO:0000313" key="10">
    <source>
        <dbReference type="Proteomes" id="UP000186074"/>
    </source>
</evidence>
<feature type="transmembrane region" description="Helical" evidence="7">
    <location>
        <begin position="145"/>
        <end position="170"/>
    </location>
</feature>
<dbReference type="PROSITE" id="PS50109">
    <property type="entry name" value="HIS_KIN"/>
    <property type="match status" value="1"/>
</dbReference>
<dbReference type="InterPro" id="IPR036097">
    <property type="entry name" value="HisK_dim/P_sf"/>
</dbReference>
<reference evidence="9 10" key="1">
    <citation type="submission" date="2017-01" db="EMBL/GenBank/DDBJ databases">
        <title>Genome sequencing of Arcobacter sp. LPB0137.</title>
        <authorList>
            <person name="Lee G.-W."/>
            <person name="Yi H."/>
        </authorList>
    </citation>
    <scope>NUCLEOTIDE SEQUENCE [LARGE SCALE GENOMIC DNA]</scope>
    <source>
        <strain evidence="9 10">LPB0137</strain>
    </source>
</reference>
<dbReference type="Pfam" id="PF00512">
    <property type="entry name" value="HisKA"/>
    <property type="match status" value="1"/>
</dbReference>
<evidence type="ECO:0000256" key="5">
    <source>
        <dbReference type="ARBA" id="ARBA00022777"/>
    </source>
</evidence>
<dbReference type="KEGG" id="alp:LPB137_09600"/>
<evidence type="ECO:0000256" key="4">
    <source>
        <dbReference type="ARBA" id="ARBA00022679"/>
    </source>
</evidence>
<keyword evidence="4" id="KW-0808">Transferase</keyword>